<dbReference type="EMBL" id="CP001056">
    <property type="protein sequence ID" value="ACD24490.1"/>
    <property type="molecule type" value="Genomic_DNA"/>
</dbReference>
<dbReference type="KEGG" id="cbk:CLL_A2387"/>
<protein>
    <recommendedName>
        <fullName evidence="2">DUF5659 domain-containing protein</fullName>
    </recommendedName>
</protein>
<dbReference type="HOGENOM" id="CLU_2914209_0_0_9"/>
<proteinExistence type="predicted"/>
<gene>
    <name evidence="1" type="ordered locus">CLL_A2387</name>
</gene>
<evidence type="ECO:0008006" key="2">
    <source>
        <dbReference type="Google" id="ProtNLM"/>
    </source>
</evidence>
<evidence type="ECO:0000313" key="1">
    <source>
        <dbReference type="EMBL" id="ACD24490.1"/>
    </source>
</evidence>
<organism evidence="1">
    <name type="scientific">Clostridium botulinum (strain Eklund 17B / Type B)</name>
    <dbReference type="NCBI Taxonomy" id="935198"/>
    <lineage>
        <taxon>Bacteria</taxon>
        <taxon>Bacillati</taxon>
        <taxon>Bacillota</taxon>
        <taxon>Clostridia</taxon>
        <taxon>Eubacteriales</taxon>
        <taxon>Clostridiaceae</taxon>
        <taxon>Clostridium</taxon>
    </lineage>
</organism>
<sequence>MNYKRKIVKSYIDADKLMKMGFICLGVETNIKDNSKLIFWFDNNEEINKILDEISNHFKQN</sequence>
<accession>B2TRN0</accession>
<reference evidence="1" key="1">
    <citation type="submission" date="2009-06" db="EMBL/GenBank/DDBJ databases">
        <authorList>
            <consortium name="US DOE Joint Genome Institute (JGI-PGF)"/>
            <person name="Lucas S."/>
            <person name="Copeland A."/>
            <person name="Lapidus A."/>
            <person name="Glavina del Rio T."/>
            <person name="Dalin E."/>
            <person name="Tice H."/>
            <person name="Bruce D."/>
            <person name="Goodwin L."/>
            <person name="Pitluck S."/>
            <person name="Kyrpides N."/>
            <person name="Mavromatis K."/>
            <person name="Ivanova N."/>
            <person name="Saunders E."/>
            <person name="Brettin T."/>
            <person name="Detter J.C."/>
            <person name="Han C."/>
            <person name="Larimer F."/>
            <person name="Land M."/>
            <person name="Hauser L."/>
            <person name="Markowitz V."/>
            <person name="Cheng J.-F."/>
            <person name="Hugenholtz P."/>
            <person name="Woyke T."/>
            <person name="Wu D."/>
            <person name="Gronow S."/>
            <person name="Klenk H.-P."/>
            <person name="Eisen J.A."/>
        </authorList>
    </citation>
    <scope>NUCLEOTIDE SEQUENCE</scope>
    <source>
        <strain evidence="1">Eklund 17B</strain>
    </source>
</reference>
<name>B2TRN0_CLOBB</name>
<dbReference type="AlphaFoldDB" id="B2TRN0"/>
<reference evidence="1" key="2">
    <citation type="submission" date="2009-08" db="EMBL/GenBank/DDBJ databases">
        <authorList>
            <person name="Shrivastava S."/>
            <person name="Brinkac L.M."/>
            <person name="Dodson R.J."/>
            <person name="Harkins D.M."/>
            <person name="Durkin A.S."/>
            <person name="Sutton G."/>
        </authorList>
    </citation>
    <scope>NUCLEOTIDE SEQUENCE</scope>
    <source>
        <strain evidence="1">Eklund 17B</strain>
    </source>
</reference>